<evidence type="ECO:0000313" key="3">
    <source>
        <dbReference type="EMBL" id="SHF93291.1"/>
    </source>
</evidence>
<dbReference type="InterPro" id="IPR003675">
    <property type="entry name" value="Rce1/LyrA-like_dom"/>
</dbReference>
<dbReference type="GO" id="GO:0006508">
    <property type="term" value="P:proteolysis"/>
    <property type="evidence" value="ECO:0007669"/>
    <property type="project" value="UniProtKB-KW"/>
</dbReference>
<keyword evidence="4" id="KW-1185">Reference proteome</keyword>
<keyword evidence="1" id="KW-1133">Transmembrane helix</keyword>
<evidence type="ECO:0000259" key="2">
    <source>
        <dbReference type="Pfam" id="PF02517"/>
    </source>
</evidence>
<keyword evidence="1" id="KW-0472">Membrane</keyword>
<accession>A0AAX2F4N1</accession>
<dbReference type="Proteomes" id="UP000184105">
    <property type="component" value="Unassembled WGS sequence"/>
</dbReference>
<protein>
    <submittedName>
        <fullName evidence="3">CAAX protease self-immunity</fullName>
    </submittedName>
</protein>
<feature type="transmembrane region" description="Helical" evidence="1">
    <location>
        <begin position="118"/>
        <end position="140"/>
    </location>
</feature>
<feature type="transmembrane region" description="Helical" evidence="1">
    <location>
        <begin position="44"/>
        <end position="66"/>
    </location>
</feature>
<feature type="transmembrane region" description="Helical" evidence="1">
    <location>
        <begin position="161"/>
        <end position="178"/>
    </location>
</feature>
<evidence type="ECO:0000256" key="1">
    <source>
        <dbReference type="SAM" id="Phobius"/>
    </source>
</evidence>
<dbReference type="EMBL" id="FQWA01000019">
    <property type="protein sequence ID" value="SHF93291.1"/>
    <property type="molecule type" value="Genomic_DNA"/>
</dbReference>
<keyword evidence="3" id="KW-0645">Protease</keyword>
<sequence length="189" mass="21858">MKENIVIKYRHTILFYLLATLIPWIFWFAASYVSHHVVYSENVWTAPLLGLAGLCFPMVLTIVLVSRHQDLRKDFLGRFLNLSFCKWQYYLTACLLMPASILCAMAISLLFGYSSSQFIITGHYTFTSGVFPVWFLLILAPTLEELAWHGYGTDCLRSRMSLFKTSMLFAAYWAVWHFPLAGYQRLLPC</sequence>
<evidence type="ECO:0000313" key="4">
    <source>
        <dbReference type="Proteomes" id="UP000184105"/>
    </source>
</evidence>
<dbReference type="InterPro" id="IPR042150">
    <property type="entry name" value="MmRce1-like"/>
</dbReference>
<gene>
    <name evidence="3" type="ORF">SAMN05444364_1192</name>
</gene>
<feature type="transmembrane region" description="Helical" evidence="1">
    <location>
        <begin position="87"/>
        <end position="112"/>
    </location>
</feature>
<dbReference type="AlphaFoldDB" id="A0AAX2F4N1"/>
<comment type="caution">
    <text evidence="3">The sequence shown here is derived from an EMBL/GenBank/DDBJ whole genome shotgun (WGS) entry which is preliminary data.</text>
</comment>
<reference evidence="3 4" key="1">
    <citation type="submission" date="2016-11" db="EMBL/GenBank/DDBJ databases">
        <authorList>
            <person name="Varghese N."/>
            <person name="Submissions S."/>
        </authorList>
    </citation>
    <scope>NUCLEOTIDE SEQUENCE [LARGE SCALE GENOMIC DNA]</scope>
    <source>
        <strain evidence="3 4">DSM 22613</strain>
    </source>
</reference>
<organism evidence="3 4">
    <name type="scientific">Prevotella scopos JCM 17725</name>
    <dbReference type="NCBI Taxonomy" id="1236518"/>
    <lineage>
        <taxon>Bacteria</taxon>
        <taxon>Pseudomonadati</taxon>
        <taxon>Bacteroidota</taxon>
        <taxon>Bacteroidia</taxon>
        <taxon>Bacteroidales</taxon>
        <taxon>Prevotellaceae</taxon>
        <taxon>Prevotella</taxon>
    </lineage>
</organism>
<dbReference type="PANTHER" id="PTHR35797:SF1">
    <property type="entry name" value="PROTEASE"/>
    <property type="match status" value="1"/>
</dbReference>
<proteinExistence type="predicted"/>
<dbReference type="GO" id="GO:0080120">
    <property type="term" value="P:CAAX-box protein maturation"/>
    <property type="evidence" value="ECO:0007669"/>
    <property type="project" value="UniProtKB-ARBA"/>
</dbReference>
<dbReference type="GO" id="GO:0004175">
    <property type="term" value="F:endopeptidase activity"/>
    <property type="evidence" value="ECO:0007669"/>
    <property type="project" value="UniProtKB-ARBA"/>
</dbReference>
<dbReference type="PANTHER" id="PTHR35797">
    <property type="entry name" value="PROTEASE-RELATED"/>
    <property type="match status" value="1"/>
</dbReference>
<dbReference type="Pfam" id="PF02517">
    <property type="entry name" value="Rce1-like"/>
    <property type="match status" value="1"/>
</dbReference>
<keyword evidence="1" id="KW-0812">Transmembrane</keyword>
<keyword evidence="3" id="KW-0378">Hydrolase</keyword>
<feature type="transmembrane region" description="Helical" evidence="1">
    <location>
        <begin position="12"/>
        <end position="32"/>
    </location>
</feature>
<name>A0AAX2F4N1_9BACT</name>
<feature type="domain" description="CAAX prenyl protease 2/Lysostaphin resistance protein A-like" evidence="2">
    <location>
        <begin position="130"/>
        <end position="184"/>
    </location>
</feature>